<sequence>MIPLATSGEALPIAETGAVVLVVSLLVTVGWLAYLYR</sequence>
<feature type="transmembrane region" description="Helical" evidence="1">
    <location>
        <begin position="16"/>
        <end position="36"/>
    </location>
</feature>
<evidence type="ECO:0000313" key="2">
    <source>
        <dbReference type="EMBL" id="SFL11441.1"/>
    </source>
</evidence>
<gene>
    <name evidence="2" type="ORF">SAMN04487950_2539</name>
</gene>
<keyword evidence="1" id="KW-0472">Membrane</keyword>
<proteinExistence type="predicted"/>
<dbReference type="AlphaFoldDB" id="A0A1I4F4W9"/>
<protein>
    <submittedName>
        <fullName evidence="2">Uncharacterized protein</fullName>
    </submittedName>
</protein>
<name>A0A1I4F4W9_9EURY</name>
<organism evidence="2 3">
    <name type="scientific">Halogranum rubrum</name>
    <dbReference type="NCBI Taxonomy" id="553466"/>
    <lineage>
        <taxon>Archaea</taxon>
        <taxon>Methanobacteriati</taxon>
        <taxon>Methanobacteriota</taxon>
        <taxon>Stenosarchaea group</taxon>
        <taxon>Halobacteria</taxon>
        <taxon>Halobacteriales</taxon>
        <taxon>Haloferacaceae</taxon>
    </lineage>
</organism>
<evidence type="ECO:0000313" key="3">
    <source>
        <dbReference type="Proteomes" id="UP000199607"/>
    </source>
</evidence>
<keyword evidence="1" id="KW-0812">Transmembrane</keyword>
<reference evidence="3" key="1">
    <citation type="submission" date="2016-10" db="EMBL/GenBank/DDBJ databases">
        <authorList>
            <person name="Varghese N."/>
            <person name="Submissions S."/>
        </authorList>
    </citation>
    <scope>NUCLEOTIDE SEQUENCE [LARGE SCALE GENOMIC DNA]</scope>
    <source>
        <strain evidence="3">CGMCC 1.7738</strain>
    </source>
</reference>
<accession>A0A1I4F4W9</accession>
<keyword evidence="1" id="KW-1133">Transmembrane helix</keyword>
<evidence type="ECO:0000256" key="1">
    <source>
        <dbReference type="SAM" id="Phobius"/>
    </source>
</evidence>
<dbReference type="STRING" id="553466.SAMN04487950_2539"/>
<dbReference type="Proteomes" id="UP000199607">
    <property type="component" value="Unassembled WGS sequence"/>
</dbReference>
<keyword evidence="3" id="KW-1185">Reference proteome</keyword>
<dbReference type="EMBL" id="FOTC01000002">
    <property type="protein sequence ID" value="SFL11441.1"/>
    <property type="molecule type" value="Genomic_DNA"/>
</dbReference>